<proteinExistence type="predicted"/>
<sequence>MKPIIFSENASADLTAVLGELKFSSLFILTDENTKTHCLPRIEELLPSNSTFLTIEPGEKNKTIATCMQIWAAMTEAQLDRKALFLNIGGGVLGDMGGFCASIYKRGIRFINMPTTLLSQVDASVGGKLGVDFEGLKNHLGVFNEPETVIVASEFLQTLPQQEIRSGYAEIIKHGLIKDKTYFESLDFDNWQNSYWSPLIHHSVSIKKEVVTEDPKEAGLRKILNFGHTIGHAFETYFLDGLRHLLHGEAIAVGMICEAWLSHQKLTLSTAELETIQSALLKVYGKIEILDSDLPAVLDFCLQDKKNEGKELMFSLLNEIGDCTYNIPITREEIRNSIAYYQNLTHS</sequence>
<evidence type="ECO:0000256" key="5">
    <source>
        <dbReference type="ARBA" id="ARBA00022741"/>
    </source>
</evidence>
<keyword evidence="5" id="KW-0547">Nucleotide-binding</keyword>
<dbReference type="EMBL" id="FOKK01000010">
    <property type="protein sequence ID" value="SFB44257.1"/>
    <property type="molecule type" value="Genomic_DNA"/>
</dbReference>
<accession>A0A1I1B2G1</accession>
<dbReference type="CDD" id="cd08195">
    <property type="entry name" value="DHQS"/>
    <property type="match status" value="1"/>
</dbReference>
<protein>
    <recommendedName>
        <fullName evidence="10">3-dehydroquinate synthase</fullName>
        <ecNumber evidence="10">4.2.3.4</ecNumber>
    </recommendedName>
</protein>
<dbReference type="InterPro" id="IPR030963">
    <property type="entry name" value="DHQ_synth_fam"/>
</dbReference>
<keyword evidence="4" id="KW-0479">Metal-binding</keyword>
<evidence type="ECO:0000256" key="9">
    <source>
        <dbReference type="ARBA" id="ARBA00023285"/>
    </source>
</evidence>
<dbReference type="PANTHER" id="PTHR43622:SF1">
    <property type="entry name" value="3-DEHYDROQUINATE SYNTHASE"/>
    <property type="match status" value="1"/>
</dbReference>
<feature type="domain" description="3-dehydroquinate synthase N-terminal" evidence="11">
    <location>
        <begin position="53"/>
        <end position="165"/>
    </location>
</feature>
<dbReference type="GO" id="GO:0009423">
    <property type="term" value="P:chorismate biosynthetic process"/>
    <property type="evidence" value="ECO:0007669"/>
    <property type="project" value="UniProtKB-UniRule"/>
</dbReference>
<evidence type="ECO:0000256" key="3">
    <source>
        <dbReference type="ARBA" id="ARBA00003485"/>
    </source>
</evidence>
<dbReference type="Gene3D" id="3.40.50.1970">
    <property type="match status" value="1"/>
</dbReference>
<dbReference type="GO" id="GO:0046872">
    <property type="term" value="F:metal ion binding"/>
    <property type="evidence" value="ECO:0007669"/>
    <property type="project" value="UniProtKB-KW"/>
</dbReference>
<reference evidence="13 14" key="1">
    <citation type="submission" date="2016-10" db="EMBL/GenBank/DDBJ databases">
        <authorList>
            <person name="de Groot N.N."/>
        </authorList>
    </citation>
    <scope>NUCLEOTIDE SEQUENCE [LARGE SCALE GENOMIC DNA]</scope>
    <source>
        <strain evidence="13 14">DSM 23399</strain>
    </source>
</reference>
<comment type="cofactor">
    <cofactor evidence="2">
        <name>Co(2+)</name>
        <dbReference type="ChEBI" id="CHEBI:48828"/>
    </cofactor>
</comment>
<keyword evidence="14" id="KW-1185">Reference proteome</keyword>
<dbReference type="EC" id="4.2.3.4" evidence="10"/>
<gene>
    <name evidence="13" type="ORF">SAMN04489723_110113</name>
</gene>
<dbReference type="InterPro" id="IPR030960">
    <property type="entry name" value="DHQS/DOIS_N"/>
</dbReference>
<evidence type="ECO:0000256" key="1">
    <source>
        <dbReference type="ARBA" id="ARBA00001911"/>
    </source>
</evidence>
<evidence type="ECO:0000259" key="12">
    <source>
        <dbReference type="Pfam" id="PF24621"/>
    </source>
</evidence>
<evidence type="ECO:0000256" key="10">
    <source>
        <dbReference type="NCBIfam" id="TIGR01357"/>
    </source>
</evidence>
<evidence type="ECO:0000313" key="14">
    <source>
        <dbReference type="Proteomes" id="UP000198790"/>
    </source>
</evidence>
<dbReference type="GO" id="GO:0000166">
    <property type="term" value="F:nucleotide binding"/>
    <property type="evidence" value="ECO:0007669"/>
    <property type="project" value="UniProtKB-KW"/>
</dbReference>
<dbReference type="Pfam" id="PF24621">
    <property type="entry name" value="DHQS_C"/>
    <property type="match status" value="1"/>
</dbReference>
<dbReference type="Proteomes" id="UP000198790">
    <property type="component" value="Unassembled WGS sequence"/>
</dbReference>
<dbReference type="STRING" id="237018.SAMN04489723_110113"/>
<organism evidence="13 14">
    <name type="scientific">Algoriphagus aquimarinus</name>
    <dbReference type="NCBI Taxonomy" id="237018"/>
    <lineage>
        <taxon>Bacteria</taxon>
        <taxon>Pseudomonadati</taxon>
        <taxon>Bacteroidota</taxon>
        <taxon>Cytophagia</taxon>
        <taxon>Cytophagales</taxon>
        <taxon>Cyclobacteriaceae</taxon>
        <taxon>Algoriphagus</taxon>
    </lineage>
</organism>
<comment type="cofactor">
    <cofactor evidence="1">
        <name>NAD(+)</name>
        <dbReference type="ChEBI" id="CHEBI:57540"/>
    </cofactor>
</comment>
<evidence type="ECO:0000259" key="11">
    <source>
        <dbReference type="Pfam" id="PF01761"/>
    </source>
</evidence>
<dbReference type="GO" id="GO:0003856">
    <property type="term" value="F:3-dehydroquinate synthase activity"/>
    <property type="evidence" value="ECO:0007669"/>
    <property type="project" value="UniProtKB-UniRule"/>
</dbReference>
<dbReference type="PANTHER" id="PTHR43622">
    <property type="entry name" value="3-DEHYDROQUINATE SYNTHASE"/>
    <property type="match status" value="1"/>
</dbReference>
<dbReference type="GO" id="GO:0009073">
    <property type="term" value="P:aromatic amino acid family biosynthetic process"/>
    <property type="evidence" value="ECO:0007669"/>
    <property type="project" value="InterPro"/>
</dbReference>
<dbReference type="OrthoDB" id="9806583at2"/>
<dbReference type="InterPro" id="IPR016037">
    <property type="entry name" value="DHQ_synth_AroB"/>
</dbReference>
<evidence type="ECO:0000256" key="7">
    <source>
        <dbReference type="ARBA" id="ARBA00023027"/>
    </source>
</evidence>
<dbReference type="InterPro" id="IPR050071">
    <property type="entry name" value="Dehydroquinate_synthase"/>
</dbReference>
<dbReference type="Gene3D" id="1.20.1090.10">
    <property type="entry name" value="Dehydroquinate synthase-like - alpha domain"/>
    <property type="match status" value="1"/>
</dbReference>
<keyword evidence="8" id="KW-0456">Lyase</keyword>
<comment type="function">
    <text evidence="3">Catalyzes the conversion of 3-deoxy-D-arabino-heptulosonate 7-phosphate (DAHP) to dehydroquinate (DHQ).</text>
</comment>
<evidence type="ECO:0000256" key="2">
    <source>
        <dbReference type="ARBA" id="ARBA00001941"/>
    </source>
</evidence>
<dbReference type="RefSeq" id="WP_092898499.1">
    <property type="nucleotide sequence ID" value="NZ_CAXBKE010000015.1"/>
</dbReference>
<dbReference type="GO" id="GO:0005737">
    <property type="term" value="C:cytoplasm"/>
    <property type="evidence" value="ECO:0007669"/>
    <property type="project" value="InterPro"/>
</dbReference>
<dbReference type="PIRSF" id="PIRSF001455">
    <property type="entry name" value="DHQ_synth"/>
    <property type="match status" value="1"/>
</dbReference>
<keyword evidence="6" id="KW-0862">Zinc</keyword>
<evidence type="ECO:0000313" key="13">
    <source>
        <dbReference type="EMBL" id="SFB44257.1"/>
    </source>
</evidence>
<dbReference type="InterPro" id="IPR056179">
    <property type="entry name" value="DHQS_C"/>
</dbReference>
<evidence type="ECO:0000256" key="8">
    <source>
        <dbReference type="ARBA" id="ARBA00023239"/>
    </source>
</evidence>
<dbReference type="AlphaFoldDB" id="A0A1I1B2G1"/>
<evidence type="ECO:0000256" key="6">
    <source>
        <dbReference type="ARBA" id="ARBA00022833"/>
    </source>
</evidence>
<evidence type="ECO:0000256" key="4">
    <source>
        <dbReference type="ARBA" id="ARBA00022723"/>
    </source>
</evidence>
<dbReference type="NCBIfam" id="TIGR01357">
    <property type="entry name" value="aroB"/>
    <property type="match status" value="1"/>
</dbReference>
<dbReference type="Pfam" id="PF01761">
    <property type="entry name" value="DHQ_synthase"/>
    <property type="match status" value="1"/>
</dbReference>
<keyword evidence="7" id="KW-0520">NAD</keyword>
<dbReference type="SUPFAM" id="SSF56796">
    <property type="entry name" value="Dehydroquinate synthase-like"/>
    <property type="match status" value="1"/>
</dbReference>
<keyword evidence="9" id="KW-0170">Cobalt</keyword>
<feature type="domain" description="3-dehydroquinate synthase C-terminal" evidence="12">
    <location>
        <begin position="167"/>
        <end position="307"/>
    </location>
</feature>
<name>A0A1I1B2G1_9BACT</name>